<dbReference type="Pfam" id="PF02017">
    <property type="entry name" value="CIDE-N"/>
    <property type="match status" value="1"/>
</dbReference>
<organism evidence="5 6">
    <name type="scientific">Solea senegalensis</name>
    <name type="common">Senegalese sole</name>
    <dbReference type="NCBI Taxonomy" id="28829"/>
    <lineage>
        <taxon>Eukaryota</taxon>
        <taxon>Metazoa</taxon>
        <taxon>Chordata</taxon>
        <taxon>Craniata</taxon>
        <taxon>Vertebrata</taxon>
        <taxon>Euteleostomi</taxon>
        <taxon>Actinopterygii</taxon>
        <taxon>Neopterygii</taxon>
        <taxon>Teleostei</taxon>
        <taxon>Neoteleostei</taxon>
        <taxon>Acanthomorphata</taxon>
        <taxon>Carangaria</taxon>
        <taxon>Pleuronectiformes</taxon>
        <taxon>Pleuronectoidei</taxon>
        <taxon>Soleidae</taxon>
        <taxon>Solea</taxon>
    </lineage>
</organism>
<sequence length="254" mass="28806">MTNDVWSSYTMNSLSLLTPSSLSRCVSASALMTQQLLFGLSVRNKSFRVTNADRSVKKGIIADSLETLVNKASFSLNVTPGSLVLDEDGTDVETEEFFETLQNNSVLMLLDMGEKWSPHPNCLSRGHVCKHRPLERTDVATVTFDLYKNNPKDFIGCLNVKATLYGVYTMSYEVQCYAAKKMLKEALRWTVLSMQATGHILLGSSGYIEQLLEDEEEEEEEEEEEQQAEKKLPLPQKGRMRQLQHMLLGRMSYW</sequence>
<accession>A0AAV6QMK3</accession>
<gene>
    <name evidence="5" type="ORF">JOB18_009255</name>
</gene>
<name>A0AAV6QMK3_SOLSE</name>
<dbReference type="GO" id="GO:0006915">
    <property type="term" value="P:apoptotic process"/>
    <property type="evidence" value="ECO:0007669"/>
    <property type="project" value="UniProtKB-UniRule"/>
</dbReference>
<evidence type="ECO:0000259" key="4">
    <source>
        <dbReference type="PROSITE" id="PS51135"/>
    </source>
</evidence>
<dbReference type="PANTHER" id="PTHR12306:SF9">
    <property type="entry name" value="LIPID TRANSFERASE CIDEC"/>
    <property type="match status" value="1"/>
</dbReference>
<feature type="region of interest" description="Disordered" evidence="3">
    <location>
        <begin position="212"/>
        <end position="237"/>
    </location>
</feature>
<dbReference type="EMBL" id="JAGKHQ010000016">
    <property type="protein sequence ID" value="KAG7493464.1"/>
    <property type="molecule type" value="Genomic_DNA"/>
</dbReference>
<dbReference type="SMART" id="SM00266">
    <property type="entry name" value="CAD"/>
    <property type="match status" value="1"/>
</dbReference>
<keyword evidence="6" id="KW-1185">Reference proteome</keyword>
<dbReference type="PANTHER" id="PTHR12306">
    <property type="entry name" value="CELL DEATH ACTIVATOR CIDE"/>
    <property type="match status" value="1"/>
</dbReference>
<keyword evidence="1 2" id="KW-0053">Apoptosis</keyword>
<evidence type="ECO:0000313" key="6">
    <source>
        <dbReference type="Proteomes" id="UP000693946"/>
    </source>
</evidence>
<proteinExistence type="predicted"/>
<protein>
    <submittedName>
        <fullName evidence="5">Cell death activator CIDE-3</fullName>
    </submittedName>
</protein>
<feature type="domain" description="CIDE-N" evidence="4">
    <location>
        <begin position="43"/>
        <end position="118"/>
    </location>
</feature>
<evidence type="ECO:0000256" key="2">
    <source>
        <dbReference type="PROSITE-ProRule" id="PRU00447"/>
    </source>
</evidence>
<dbReference type="Proteomes" id="UP000693946">
    <property type="component" value="Linkage Group LG4"/>
</dbReference>
<dbReference type="AlphaFoldDB" id="A0AAV6QMK3"/>
<dbReference type="GO" id="GO:0042981">
    <property type="term" value="P:regulation of apoptotic process"/>
    <property type="evidence" value="ECO:0007669"/>
    <property type="project" value="TreeGrafter"/>
</dbReference>
<comment type="caution">
    <text evidence="5">The sequence shown here is derived from an EMBL/GenBank/DDBJ whole genome shotgun (WGS) entry which is preliminary data.</text>
</comment>
<dbReference type="InterPro" id="IPR003508">
    <property type="entry name" value="CIDE-N_dom"/>
</dbReference>
<feature type="compositionally biased region" description="Acidic residues" evidence="3">
    <location>
        <begin position="212"/>
        <end position="226"/>
    </location>
</feature>
<dbReference type="PROSITE" id="PS51135">
    <property type="entry name" value="CIDE_N"/>
    <property type="match status" value="1"/>
</dbReference>
<evidence type="ECO:0000313" key="5">
    <source>
        <dbReference type="EMBL" id="KAG7493464.1"/>
    </source>
</evidence>
<evidence type="ECO:0000256" key="3">
    <source>
        <dbReference type="SAM" id="MobiDB-lite"/>
    </source>
</evidence>
<evidence type="ECO:0000256" key="1">
    <source>
        <dbReference type="ARBA" id="ARBA00022703"/>
    </source>
</evidence>
<reference evidence="5 6" key="1">
    <citation type="journal article" date="2021" name="Sci. Rep.">
        <title>Chromosome anchoring in Senegalese sole (Solea senegalensis) reveals sex-associated markers and genome rearrangements in flatfish.</title>
        <authorList>
            <person name="Guerrero-Cozar I."/>
            <person name="Gomez-Garrido J."/>
            <person name="Berbel C."/>
            <person name="Martinez-Blanch J.F."/>
            <person name="Alioto T."/>
            <person name="Claros M.G."/>
            <person name="Gagnaire P.A."/>
            <person name="Manchado M."/>
        </authorList>
    </citation>
    <scope>NUCLEOTIDE SEQUENCE [LARGE SCALE GENOMIC DNA]</scope>
    <source>
        <strain evidence="5">Sse05_10M</strain>
    </source>
</reference>